<evidence type="ECO:0000313" key="2">
    <source>
        <dbReference type="Proteomes" id="UP000632740"/>
    </source>
</evidence>
<comment type="caution">
    <text evidence="1">The sequence shown here is derived from an EMBL/GenBank/DDBJ whole genome shotgun (WGS) entry which is preliminary data.</text>
</comment>
<evidence type="ECO:0000313" key="1">
    <source>
        <dbReference type="EMBL" id="GIG19766.1"/>
    </source>
</evidence>
<dbReference type="Proteomes" id="UP000632740">
    <property type="component" value="Unassembled WGS sequence"/>
</dbReference>
<accession>A0A919NY47</accession>
<sequence length="101" mass="10863">MDELQHRGMGYFELQDAAAMWPMLTVGIAGTQAVIHLFEDADSVSLLQGAGASSPQAVDVPIMGELATFDGAFALSLDTARQVVQDFVRGSLPDALVWRRL</sequence>
<proteinExistence type="predicted"/>
<dbReference type="AlphaFoldDB" id="A0A919NY47"/>
<protein>
    <submittedName>
        <fullName evidence="1">Uncharacterized protein</fullName>
    </submittedName>
</protein>
<reference evidence="1" key="1">
    <citation type="submission" date="2021-01" db="EMBL/GenBank/DDBJ databases">
        <title>Whole genome shotgun sequence of Cellulomonas chitinilytica NBRC 110799.</title>
        <authorList>
            <person name="Komaki H."/>
            <person name="Tamura T."/>
        </authorList>
    </citation>
    <scope>NUCLEOTIDE SEQUENCE</scope>
    <source>
        <strain evidence="1">NBRC 110799</strain>
    </source>
</reference>
<gene>
    <name evidence="1" type="ORF">Cch01nite_04900</name>
</gene>
<keyword evidence="2" id="KW-1185">Reference proteome</keyword>
<name>A0A919NY47_9CELL</name>
<dbReference type="EMBL" id="BONK01000001">
    <property type="protein sequence ID" value="GIG19766.1"/>
    <property type="molecule type" value="Genomic_DNA"/>
</dbReference>
<organism evidence="1 2">
    <name type="scientific">Cellulomonas chitinilytica</name>
    <dbReference type="NCBI Taxonomy" id="398759"/>
    <lineage>
        <taxon>Bacteria</taxon>
        <taxon>Bacillati</taxon>
        <taxon>Actinomycetota</taxon>
        <taxon>Actinomycetes</taxon>
        <taxon>Micrococcales</taxon>
        <taxon>Cellulomonadaceae</taxon>
        <taxon>Cellulomonas</taxon>
    </lineage>
</organism>